<evidence type="ECO:0000313" key="4">
    <source>
        <dbReference type="Proteomes" id="UP000095602"/>
    </source>
</evidence>
<feature type="transmembrane region" description="Helical" evidence="1">
    <location>
        <begin position="165"/>
        <end position="189"/>
    </location>
</feature>
<dbReference type="EMBL" id="CZAJ01000033">
    <property type="protein sequence ID" value="CUP34588.1"/>
    <property type="molecule type" value="Genomic_DNA"/>
</dbReference>
<evidence type="ECO:0008006" key="5">
    <source>
        <dbReference type="Google" id="ProtNLM"/>
    </source>
</evidence>
<dbReference type="AlphaFoldDB" id="A0A174MJZ5"/>
<keyword evidence="1" id="KW-0812">Transmembrane</keyword>
<evidence type="ECO:0000313" key="3">
    <source>
        <dbReference type="EMBL" id="CUP34588.1"/>
    </source>
</evidence>
<feature type="signal peptide" evidence="2">
    <location>
        <begin position="1"/>
        <end position="21"/>
    </location>
</feature>
<feature type="transmembrane region" description="Helical" evidence="1">
    <location>
        <begin position="201"/>
        <end position="219"/>
    </location>
</feature>
<keyword evidence="1" id="KW-1133">Transmembrane helix</keyword>
<feature type="transmembrane region" description="Helical" evidence="1">
    <location>
        <begin position="313"/>
        <end position="331"/>
    </location>
</feature>
<feature type="transmembrane region" description="Helical" evidence="1">
    <location>
        <begin position="100"/>
        <end position="118"/>
    </location>
</feature>
<feature type="transmembrane region" description="Helical" evidence="1">
    <location>
        <begin position="365"/>
        <end position="382"/>
    </location>
</feature>
<keyword evidence="1" id="KW-0472">Membrane</keyword>
<feature type="transmembrane region" description="Helical" evidence="1">
    <location>
        <begin position="124"/>
        <end position="144"/>
    </location>
</feature>
<keyword evidence="2" id="KW-0732">Signal</keyword>
<proteinExistence type="predicted"/>
<feature type="transmembrane region" description="Helical" evidence="1">
    <location>
        <begin position="28"/>
        <end position="45"/>
    </location>
</feature>
<protein>
    <recommendedName>
        <fullName evidence="5">EpsG family protein</fullName>
    </recommendedName>
</protein>
<gene>
    <name evidence="3" type="ORF">ERS852497_02608</name>
</gene>
<sequence length="401" mass="45676">MTVYIVLMLLALAGYAFSANASEINRKRYLCLVFSAIVIVAMLRSDQIGIDLSHYYNKYYPLFKNVSWDKLQSVTISGDWELGFCAFCKIIGQISTSTQCFVIFTSLFSIIPYAHFIYRNSDDVVFSTVFFLGYHIFMMSMNVIRQAMAVGVILLGLEALKRKQYVKFAIYVVIATFFHTSAIIALLFILCDILTFKKNTVYILTIVTVGFSLVYRFLFEKIISISSLSNLYGLYSASGAGDSGGYITFHTLGMFAIAAIIFVYCSAVYNCDVISCRPYRCGKYGRTTFSIKGGVIKMHRVTPDTTVYWSESMLMYSVYLAVLFRFSAFIINVTARFSLYFIPFLMIAFPHALNKVQNQNNRKLMKIGMITAIIFFFLYLGFTRAGAMWGTVPYRFFWSKV</sequence>
<evidence type="ECO:0000256" key="1">
    <source>
        <dbReference type="SAM" id="Phobius"/>
    </source>
</evidence>
<feature type="transmembrane region" description="Helical" evidence="1">
    <location>
        <begin position="255"/>
        <end position="276"/>
    </location>
</feature>
<name>A0A174MJZ5_9FIRM</name>
<organism evidence="3 4">
    <name type="scientific">Agathobacter rectalis</name>
    <dbReference type="NCBI Taxonomy" id="39491"/>
    <lineage>
        <taxon>Bacteria</taxon>
        <taxon>Bacillati</taxon>
        <taxon>Bacillota</taxon>
        <taxon>Clostridia</taxon>
        <taxon>Lachnospirales</taxon>
        <taxon>Lachnospiraceae</taxon>
        <taxon>Agathobacter</taxon>
    </lineage>
</organism>
<reference evidence="3 4" key="1">
    <citation type="submission" date="2015-09" db="EMBL/GenBank/DDBJ databases">
        <authorList>
            <consortium name="Pathogen Informatics"/>
        </authorList>
    </citation>
    <scope>NUCLEOTIDE SEQUENCE [LARGE SCALE GENOMIC DNA]</scope>
    <source>
        <strain evidence="3 4">2789STDY5834884</strain>
    </source>
</reference>
<dbReference type="RefSeq" id="WP_055274502.1">
    <property type="nucleotide sequence ID" value="NZ_CZAJ01000033.1"/>
</dbReference>
<accession>A0A174MJZ5</accession>
<dbReference type="Pfam" id="PF14897">
    <property type="entry name" value="EpsG"/>
    <property type="match status" value="1"/>
</dbReference>
<evidence type="ECO:0000256" key="2">
    <source>
        <dbReference type="SAM" id="SignalP"/>
    </source>
</evidence>
<feature type="chain" id="PRO_5038858696" description="EpsG family protein" evidence="2">
    <location>
        <begin position="22"/>
        <end position="401"/>
    </location>
</feature>
<dbReference type="Proteomes" id="UP000095602">
    <property type="component" value="Unassembled WGS sequence"/>
</dbReference>
<feature type="transmembrane region" description="Helical" evidence="1">
    <location>
        <begin position="337"/>
        <end position="353"/>
    </location>
</feature>
<dbReference type="InterPro" id="IPR049458">
    <property type="entry name" value="EpsG-like"/>
</dbReference>